<evidence type="ECO:0000259" key="8">
    <source>
        <dbReference type="PROSITE" id="PS50928"/>
    </source>
</evidence>
<dbReference type="PROSITE" id="PS50928">
    <property type="entry name" value="ABC_TM1"/>
    <property type="match status" value="1"/>
</dbReference>
<feature type="transmembrane region" description="Helical" evidence="7">
    <location>
        <begin position="29"/>
        <end position="50"/>
    </location>
</feature>
<sequence length="295" mass="32734">MTTHSSNAAPVIRPTGRPLKRAFVGRVRWWTYAFLIASVFMSAFPLYWMFVVSTNDSAAVSQMPPTVLPGGNFFALAEQVFTTVPFVQSLVNSFVVAGSIALAQMVLCTLAGFAFAKLQFRGRDPLFIVVLITMMVPTQLAVIPLYMIMSNLDWIDSLQALIVPGMASAFGIFWMRQHLASVLNNELMQAARIDGCSTWQIYWRIAFPLVRSAAFVLGLLAFVTAWNDFLWPLIVIQSPENYTVQLAIKALQRQYFVDYGLAMSGSFLATIPLLILFIFVGRKMVAGVMDGAFKG</sequence>
<reference evidence="9 10" key="1">
    <citation type="submission" date="2017-11" db="EMBL/GenBank/DDBJ databases">
        <title>Genomic Encyclopedia of Archaeal and Bacterial Type Strains, Phase II (KMG-II): From Individual Species to Whole Genera.</title>
        <authorList>
            <person name="Goeker M."/>
        </authorList>
    </citation>
    <scope>NUCLEOTIDE SEQUENCE [LARGE SCALE GENOMIC DNA]</scope>
    <source>
        <strain evidence="9 10">DSM 16400</strain>
    </source>
</reference>
<dbReference type="OrthoDB" id="2063054at2"/>
<evidence type="ECO:0000256" key="6">
    <source>
        <dbReference type="ARBA" id="ARBA00023136"/>
    </source>
</evidence>
<dbReference type="Pfam" id="PF00528">
    <property type="entry name" value="BPD_transp_1"/>
    <property type="match status" value="1"/>
</dbReference>
<evidence type="ECO:0000256" key="7">
    <source>
        <dbReference type="RuleBase" id="RU363032"/>
    </source>
</evidence>
<feature type="domain" description="ABC transmembrane type-1" evidence="8">
    <location>
        <begin position="90"/>
        <end position="280"/>
    </location>
</feature>
<dbReference type="EMBL" id="PGFH01000002">
    <property type="protein sequence ID" value="PJJ78548.1"/>
    <property type="molecule type" value="Genomic_DNA"/>
</dbReference>
<dbReference type="InterPro" id="IPR000515">
    <property type="entry name" value="MetI-like"/>
</dbReference>
<name>A0A2M9D3G8_9MICO</name>
<feature type="transmembrane region" description="Helical" evidence="7">
    <location>
        <begin position="126"/>
        <end position="148"/>
    </location>
</feature>
<feature type="transmembrane region" description="Helical" evidence="7">
    <location>
        <begin position="154"/>
        <end position="175"/>
    </location>
</feature>
<feature type="transmembrane region" description="Helical" evidence="7">
    <location>
        <begin position="201"/>
        <end position="223"/>
    </location>
</feature>
<keyword evidence="6 7" id="KW-0472">Membrane</keyword>
<keyword evidence="4 7" id="KW-0812">Transmembrane</keyword>
<accession>A0A2M9D3G8</accession>
<dbReference type="GO" id="GO:0005886">
    <property type="term" value="C:plasma membrane"/>
    <property type="evidence" value="ECO:0007669"/>
    <property type="project" value="UniProtKB-SubCell"/>
</dbReference>
<feature type="transmembrane region" description="Helical" evidence="7">
    <location>
        <begin position="94"/>
        <end position="114"/>
    </location>
</feature>
<keyword evidence="5 7" id="KW-1133">Transmembrane helix</keyword>
<keyword evidence="2 7" id="KW-0813">Transport</keyword>
<organism evidence="9 10">
    <name type="scientific">Salinibacterium amurskyense</name>
    <dbReference type="NCBI Taxonomy" id="205941"/>
    <lineage>
        <taxon>Bacteria</taxon>
        <taxon>Bacillati</taxon>
        <taxon>Actinomycetota</taxon>
        <taxon>Actinomycetes</taxon>
        <taxon>Micrococcales</taxon>
        <taxon>Microbacteriaceae</taxon>
        <taxon>Salinibacterium</taxon>
    </lineage>
</organism>
<dbReference type="PANTHER" id="PTHR43744:SF12">
    <property type="entry name" value="ABC TRANSPORTER PERMEASE PROTEIN MG189-RELATED"/>
    <property type="match status" value="1"/>
</dbReference>
<keyword evidence="3" id="KW-1003">Cell membrane</keyword>
<evidence type="ECO:0000256" key="4">
    <source>
        <dbReference type="ARBA" id="ARBA00022692"/>
    </source>
</evidence>
<dbReference type="SUPFAM" id="SSF161098">
    <property type="entry name" value="MetI-like"/>
    <property type="match status" value="1"/>
</dbReference>
<comment type="caution">
    <text evidence="9">The sequence shown here is derived from an EMBL/GenBank/DDBJ whole genome shotgun (WGS) entry which is preliminary data.</text>
</comment>
<protein>
    <submittedName>
        <fullName evidence="9">Cellobiose transport system permease protein</fullName>
    </submittedName>
</protein>
<dbReference type="AlphaFoldDB" id="A0A2M9D3G8"/>
<dbReference type="RefSeq" id="WP_100389582.1">
    <property type="nucleotide sequence ID" value="NZ_BMZU01000002.1"/>
</dbReference>
<evidence type="ECO:0000256" key="5">
    <source>
        <dbReference type="ARBA" id="ARBA00022989"/>
    </source>
</evidence>
<evidence type="ECO:0000313" key="9">
    <source>
        <dbReference type="EMBL" id="PJJ78548.1"/>
    </source>
</evidence>
<comment type="similarity">
    <text evidence="7">Belongs to the binding-protein-dependent transport system permease family.</text>
</comment>
<dbReference type="GO" id="GO:0055085">
    <property type="term" value="P:transmembrane transport"/>
    <property type="evidence" value="ECO:0007669"/>
    <property type="project" value="InterPro"/>
</dbReference>
<evidence type="ECO:0000256" key="1">
    <source>
        <dbReference type="ARBA" id="ARBA00004651"/>
    </source>
</evidence>
<dbReference type="PANTHER" id="PTHR43744">
    <property type="entry name" value="ABC TRANSPORTER PERMEASE PROTEIN MG189-RELATED-RELATED"/>
    <property type="match status" value="1"/>
</dbReference>
<gene>
    <name evidence="9" type="ORF">CLV85_2123</name>
</gene>
<evidence type="ECO:0000256" key="3">
    <source>
        <dbReference type="ARBA" id="ARBA00022475"/>
    </source>
</evidence>
<dbReference type="InterPro" id="IPR035906">
    <property type="entry name" value="MetI-like_sf"/>
</dbReference>
<proteinExistence type="inferred from homology"/>
<dbReference type="CDD" id="cd06261">
    <property type="entry name" value="TM_PBP2"/>
    <property type="match status" value="1"/>
</dbReference>
<evidence type="ECO:0000313" key="10">
    <source>
        <dbReference type="Proteomes" id="UP000231742"/>
    </source>
</evidence>
<comment type="subcellular location">
    <subcellularLocation>
        <location evidence="1 7">Cell membrane</location>
        <topology evidence="1 7">Multi-pass membrane protein</topology>
    </subcellularLocation>
</comment>
<evidence type="ECO:0000256" key="2">
    <source>
        <dbReference type="ARBA" id="ARBA00022448"/>
    </source>
</evidence>
<dbReference type="Gene3D" id="1.10.3720.10">
    <property type="entry name" value="MetI-like"/>
    <property type="match status" value="1"/>
</dbReference>
<dbReference type="Proteomes" id="UP000231742">
    <property type="component" value="Unassembled WGS sequence"/>
</dbReference>
<keyword evidence="10" id="KW-1185">Reference proteome</keyword>
<feature type="transmembrane region" description="Helical" evidence="7">
    <location>
        <begin position="259"/>
        <end position="280"/>
    </location>
</feature>